<reference evidence="6 7" key="1">
    <citation type="submission" date="2021-01" db="EMBL/GenBank/DDBJ databases">
        <title>Whole genome shotgun sequence of Planobispora longispora NBRC 13918.</title>
        <authorList>
            <person name="Komaki H."/>
            <person name="Tamura T."/>
        </authorList>
    </citation>
    <scope>NUCLEOTIDE SEQUENCE [LARGE SCALE GENOMIC DNA]</scope>
    <source>
        <strain evidence="6 7">NBRC 13918</strain>
    </source>
</reference>
<comment type="similarity">
    <text evidence="1">Belongs to the sigma-70 factor family. ECF subfamily.</text>
</comment>
<evidence type="ECO:0000256" key="1">
    <source>
        <dbReference type="ARBA" id="ARBA00010641"/>
    </source>
</evidence>
<organism evidence="6 7">
    <name type="scientific">Planobispora longispora</name>
    <dbReference type="NCBI Taxonomy" id="28887"/>
    <lineage>
        <taxon>Bacteria</taxon>
        <taxon>Bacillati</taxon>
        <taxon>Actinomycetota</taxon>
        <taxon>Actinomycetes</taxon>
        <taxon>Streptosporangiales</taxon>
        <taxon>Streptosporangiaceae</taxon>
        <taxon>Planobispora</taxon>
    </lineage>
</organism>
<dbReference type="InterPro" id="IPR013325">
    <property type="entry name" value="RNA_pol_sigma_r2"/>
</dbReference>
<dbReference type="SUPFAM" id="SSF88946">
    <property type="entry name" value="Sigma2 domain of RNA polymerase sigma factors"/>
    <property type="match status" value="1"/>
</dbReference>
<dbReference type="RefSeq" id="WP_203892974.1">
    <property type="nucleotide sequence ID" value="NZ_BOOH01000039.1"/>
</dbReference>
<dbReference type="Proteomes" id="UP000616724">
    <property type="component" value="Unassembled WGS sequence"/>
</dbReference>
<dbReference type="InterPro" id="IPR013249">
    <property type="entry name" value="RNA_pol_sigma70_r4_t2"/>
</dbReference>
<dbReference type="GO" id="GO:0016987">
    <property type="term" value="F:sigma factor activity"/>
    <property type="evidence" value="ECO:0007669"/>
    <property type="project" value="UniProtKB-KW"/>
</dbReference>
<dbReference type="Pfam" id="PF04542">
    <property type="entry name" value="Sigma70_r2"/>
    <property type="match status" value="1"/>
</dbReference>
<dbReference type="AlphaFoldDB" id="A0A8J3RNX5"/>
<evidence type="ECO:0000256" key="2">
    <source>
        <dbReference type="ARBA" id="ARBA00023015"/>
    </source>
</evidence>
<dbReference type="InterPro" id="IPR013324">
    <property type="entry name" value="RNA_pol_sigma_r3/r4-like"/>
</dbReference>
<name>A0A8J3RNX5_9ACTN</name>
<keyword evidence="7" id="KW-1185">Reference proteome</keyword>
<dbReference type="Gene3D" id="1.10.10.10">
    <property type="entry name" value="Winged helix-like DNA-binding domain superfamily/Winged helix DNA-binding domain"/>
    <property type="match status" value="1"/>
</dbReference>
<sequence>MITAPDEVSSITAPERFGVVFDTHYEEIRRYIGRRLDLDIAEDLAAETFLIAFRRRDRFDPARGSVRPWLYGIATNLVGRHRRAELRRYRALAKTGPPPDDDGHDQRVVDRVAAGVTVGRLSGALARLPRGERDAVLLAAYGGLTYDEIAEALGVAYGTVASRLSRARARLRDWLGVEL</sequence>
<dbReference type="PANTHER" id="PTHR43133:SF25">
    <property type="entry name" value="RNA POLYMERASE SIGMA FACTOR RFAY-RELATED"/>
    <property type="match status" value="1"/>
</dbReference>
<dbReference type="PROSITE" id="PS00622">
    <property type="entry name" value="HTH_LUXR_1"/>
    <property type="match status" value="1"/>
</dbReference>
<dbReference type="GO" id="GO:0003677">
    <property type="term" value="F:DNA binding"/>
    <property type="evidence" value="ECO:0007669"/>
    <property type="project" value="InterPro"/>
</dbReference>
<keyword evidence="6" id="KW-0240">DNA-directed RNA polymerase</keyword>
<dbReference type="InterPro" id="IPR007627">
    <property type="entry name" value="RNA_pol_sigma70_r2"/>
</dbReference>
<dbReference type="Pfam" id="PF08281">
    <property type="entry name" value="Sigma70_r4_2"/>
    <property type="match status" value="1"/>
</dbReference>
<evidence type="ECO:0000256" key="4">
    <source>
        <dbReference type="ARBA" id="ARBA00023163"/>
    </source>
</evidence>
<accession>A0A8J3RNX5</accession>
<evidence type="ECO:0000259" key="5">
    <source>
        <dbReference type="PROSITE" id="PS00622"/>
    </source>
</evidence>
<dbReference type="InterPro" id="IPR000792">
    <property type="entry name" value="Tscrpt_reg_LuxR_C"/>
</dbReference>
<keyword evidence="3" id="KW-0731">Sigma factor</keyword>
<dbReference type="InterPro" id="IPR014284">
    <property type="entry name" value="RNA_pol_sigma-70_dom"/>
</dbReference>
<evidence type="ECO:0000313" key="6">
    <source>
        <dbReference type="EMBL" id="GIH78480.1"/>
    </source>
</evidence>
<comment type="caution">
    <text evidence="6">The sequence shown here is derived from an EMBL/GenBank/DDBJ whole genome shotgun (WGS) entry which is preliminary data.</text>
</comment>
<dbReference type="GO" id="GO:0006352">
    <property type="term" value="P:DNA-templated transcription initiation"/>
    <property type="evidence" value="ECO:0007669"/>
    <property type="project" value="InterPro"/>
</dbReference>
<evidence type="ECO:0000313" key="7">
    <source>
        <dbReference type="Proteomes" id="UP000616724"/>
    </source>
</evidence>
<keyword evidence="4" id="KW-0804">Transcription</keyword>
<dbReference type="EMBL" id="BOOH01000039">
    <property type="protein sequence ID" value="GIH78480.1"/>
    <property type="molecule type" value="Genomic_DNA"/>
</dbReference>
<dbReference type="NCBIfam" id="TIGR02937">
    <property type="entry name" value="sigma70-ECF"/>
    <property type="match status" value="1"/>
</dbReference>
<dbReference type="InterPro" id="IPR039425">
    <property type="entry name" value="RNA_pol_sigma-70-like"/>
</dbReference>
<feature type="domain" description="HTH luxR-type" evidence="5">
    <location>
        <begin position="143"/>
        <end position="170"/>
    </location>
</feature>
<protein>
    <submittedName>
        <fullName evidence="6">DNA-directed RNA polymerase sigma-70 factor</fullName>
    </submittedName>
</protein>
<gene>
    <name evidence="6" type="primary">rpoE_13</name>
    <name evidence="6" type="ORF">Plo01_49090</name>
</gene>
<dbReference type="InterPro" id="IPR036388">
    <property type="entry name" value="WH-like_DNA-bd_sf"/>
</dbReference>
<dbReference type="Gene3D" id="1.10.1740.10">
    <property type="match status" value="1"/>
</dbReference>
<proteinExistence type="inferred from homology"/>
<dbReference type="GO" id="GO:0000428">
    <property type="term" value="C:DNA-directed RNA polymerase complex"/>
    <property type="evidence" value="ECO:0007669"/>
    <property type="project" value="UniProtKB-KW"/>
</dbReference>
<keyword evidence="2" id="KW-0805">Transcription regulation</keyword>
<dbReference type="PANTHER" id="PTHR43133">
    <property type="entry name" value="RNA POLYMERASE ECF-TYPE SIGMA FACTO"/>
    <property type="match status" value="1"/>
</dbReference>
<evidence type="ECO:0000256" key="3">
    <source>
        <dbReference type="ARBA" id="ARBA00023082"/>
    </source>
</evidence>
<dbReference type="SUPFAM" id="SSF88659">
    <property type="entry name" value="Sigma3 and sigma4 domains of RNA polymerase sigma factors"/>
    <property type="match status" value="1"/>
</dbReference>